<proteinExistence type="predicted"/>
<reference evidence="1" key="1">
    <citation type="submission" date="2022-04" db="EMBL/GenBank/DDBJ databases">
        <title>Chromosome-scale genome assembly of Holotrichia oblita Faldermann.</title>
        <authorList>
            <person name="Rongchong L."/>
        </authorList>
    </citation>
    <scope>NUCLEOTIDE SEQUENCE</scope>
    <source>
        <strain evidence="1">81SQS9</strain>
    </source>
</reference>
<comment type="caution">
    <text evidence="1">The sequence shown here is derived from an EMBL/GenBank/DDBJ whole genome shotgun (WGS) entry which is preliminary data.</text>
</comment>
<keyword evidence="1" id="KW-0378">Hydrolase</keyword>
<protein>
    <submittedName>
        <fullName evidence="1">Transmembrane protease serine</fullName>
    </submittedName>
</protein>
<keyword evidence="1" id="KW-0472">Membrane</keyword>
<dbReference type="Proteomes" id="UP001056778">
    <property type="component" value="Chromosome 6"/>
</dbReference>
<dbReference type="EMBL" id="CM043020">
    <property type="protein sequence ID" value="KAI4459275.1"/>
    <property type="molecule type" value="Genomic_DNA"/>
</dbReference>
<keyword evidence="1" id="KW-0645">Protease</keyword>
<sequence>MGWKLTARIYDVRKSTLRRKVLEKNKVAKGANKGLLGGTTATFSPEVEKELVEQKMANRFFGFTPLEVRTLAYQLAKKKWA</sequence>
<evidence type="ECO:0000313" key="1">
    <source>
        <dbReference type="EMBL" id="KAI4459275.1"/>
    </source>
</evidence>
<evidence type="ECO:0000313" key="2">
    <source>
        <dbReference type="Proteomes" id="UP001056778"/>
    </source>
</evidence>
<organism evidence="1 2">
    <name type="scientific">Holotrichia oblita</name>
    <name type="common">Chafer beetle</name>
    <dbReference type="NCBI Taxonomy" id="644536"/>
    <lineage>
        <taxon>Eukaryota</taxon>
        <taxon>Metazoa</taxon>
        <taxon>Ecdysozoa</taxon>
        <taxon>Arthropoda</taxon>
        <taxon>Hexapoda</taxon>
        <taxon>Insecta</taxon>
        <taxon>Pterygota</taxon>
        <taxon>Neoptera</taxon>
        <taxon>Endopterygota</taxon>
        <taxon>Coleoptera</taxon>
        <taxon>Polyphaga</taxon>
        <taxon>Scarabaeiformia</taxon>
        <taxon>Scarabaeidae</taxon>
        <taxon>Melolonthinae</taxon>
        <taxon>Holotrichia</taxon>
    </lineage>
</organism>
<accession>A0ACB9SXK6</accession>
<gene>
    <name evidence="1" type="ORF">MML48_6g00007926</name>
</gene>
<keyword evidence="1" id="KW-0812">Transmembrane</keyword>
<name>A0ACB9SXK6_HOLOL</name>
<keyword evidence="2" id="KW-1185">Reference proteome</keyword>